<organism evidence="1 2">
    <name type="scientific">Trema orientale</name>
    <name type="common">Charcoal tree</name>
    <name type="synonym">Celtis orientalis</name>
    <dbReference type="NCBI Taxonomy" id="63057"/>
    <lineage>
        <taxon>Eukaryota</taxon>
        <taxon>Viridiplantae</taxon>
        <taxon>Streptophyta</taxon>
        <taxon>Embryophyta</taxon>
        <taxon>Tracheophyta</taxon>
        <taxon>Spermatophyta</taxon>
        <taxon>Magnoliopsida</taxon>
        <taxon>eudicotyledons</taxon>
        <taxon>Gunneridae</taxon>
        <taxon>Pentapetalae</taxon>
        <taxon>rosids</taxon>
        <taxon>fabids</taxon>
        <taxon>Rosales</taxon>
        <taxon>Cannabaceae</taxon>
        <taxon>Trema</taxon>
    </lineage>
</organism>
<sequence length="100" mass="11517">MFFYQPSVSHVPETETFYSQPTVDPALVCRLRKNIADMKIDLANISQLCQDIRDVITTPCKSVCKSSIKGERTKFVEEDEIVEEKALVKYVEEDNSNKER</sequence>
<reference evidence="2" key="1">
    <citation type="submission" date="2016-06" db="EMBL/GenBank/DDBJ databases">
        <title>Parallel loss of symbiosis genes in relatives of nitrogen-fixing non-legume Parasponia.</title>
        <authorList>
            <person name="Van Velzen R."/>
            <person name="Holmer R."/>
            <person name="Bu F."/>
            <person name="Rutten L."/>
            <person name="Van Zeijl A."/>
            <person name="Liu W."/>
            <person name="Santuari L."/>
            <person name="Cao Q."/>
            <person name="Sharma T."/>
            <person name="Shen D."/>
            <person name="Roswanjaya Y."/>
            <person name="Wardhani T."/>
            <person name="Kalhor M.S."/>
            <person name="Jansen J."/>
            <person name="Van den Hoogen J."/>
            <person name="Gungor B."/>
            <person name="Hartog M."/>
            <person name="Hontelez J."/>
            <person name="Verver J."/>
            <person name="Yang W.-C."/>
            <person name="Schijlen E."/>
            <person name="Repin R."/>
            <person name="Schilthuizen M."/>
            <person name="Schranz E."/>
            <person name="Heidstra R."/>
            <person name="Miyata K."/>
            <person name="Fedorova E."/>
            <person name="Kohlen W."/>
            <person name="Bisseling T."/>
            <person name="Smit S."/>
            <person name="Geurts R."/>
        </authorList>
    </citation>
    <scope>NUCLEOTIDE SEQUENCE [LARGE SCALE GENOMIC DNA]</scope>
    <source>
        <strain evidence="2">cv. RG33-2</strain>
    </source>
</reference>
<dbReference type="InParanoid" id="A0A2P5D8U7"/>
<evidence type="ECO:0000313" key="2">
    <source>
        <dbReference type="Proteomes" id="UP000237000"/>
    </source>
</evidence>
<dbReference type="AlphaFoldDB" id="A0A2P5D8U7"/>
<feature type="non-terminal residue" evidence="1">
    <location>
        <position position="100"/>
    </location>
</feature>
<dbReference type="EMBL" id="JXTC01000287">
    <property type="protein sequence ID" value="PON69688.1"/>
    <property type="molecule type" value="Genomic_DNA"/>
</dbReference>
<accession>A0A2P5D8U7</accession>
<proteinExistence type="predicted"/>
<keyword evidence="2" id="KW-1185">Reference proteome</keyword>
<name>A0A2P5D8U7_TREOI</name>
<gene>
    <name evidence="1" type="ORF">TorRG33x02_258790</name>
</gene>
<protein>
    <submittedName>
        <fullName evidence="1">Uncharacterized protein</fullName>
    </submittedName>
</protein>
<dbReference type="Proteomes" id="UP000237000">
    <property type="component" value="Unassembled WGS sequence"/>
</dbReference>
<comment type="caution">
    <text evidence="1">The sequence shown here is derived from an EMBL/GenBank/DDBJ whole genome shotgun (WGS) entry which is preliminary data.</text>
</comment>
<evidence type="ECO:0000313" key="1">
    <source>
        <dbReference type="EMBL" id="PON69688.1"/>
    </source>
</evidence>